<evidence type="ECO:0000256" key="2">
    <source>
        <dbReference type="ARBA" id="ARBA00022475"/>
    </source>
</evidence>
<proteinExistence type="predicted"/>
<keyword evidence="5 6" id="KW-0472">Membrane</keyword>
<reference evidence="8 9" key="1">
    <citation type="submission" date="2022-08" db="EMBL/GenBank/DDBJ databases">
        <title>Paenibacillus endoradicis sp. nov., Paenibacillus radicibacter sp. nov and Paenibacillus pararadicis sp. nov., three cold-adapted plant growth-promoting bacteria isolated from root of Larix gmelinii in Great Khingan.</title>
        <authorList>
            <person name="Xue H."/>
        </authorList>
    </citation>
    <scope>NUCLEOTIDE SEQUENCE [LARGE SCALE GENOMIC DNA]</scope>
    <source>
        <strain evidence="8 9">N5-1-1-5</strain>
    </source>
</reference>
<dbReference type="Gene3D" id="2.60.120.260">
    <property type="entry name" value="Galactose-binding domain-like"/>
    <property type="match status" value="2"/>
</dbReference>
<dbReference type="PANTHER" id="PTHR39083">
    <property type="entry name" value="CYCLIC DI-GMP-BINDING PROTEIN"/>
    <property type="match status" value="1"/>
</dbReference>
<keyword evidence="3 6" id="KW-0812">Transmembrane</keyword>
<keyword evidence="9" id="KW-1185">Reference proteome</keyword>
<gene>
    <name evidence="8" type="ORF">NV381_11420</name>
</gene>
<dbReference type="EMBL" id="JANQBD010000007">
    <property type="protein sequence ID" value="MCR8631815.1"/>
    <property type="molecule type" value="Genomic_DNA"/>
</dbReference>
<evidence type="ECO:0000256" key="6">
    <source>
        <dbReference type="SAM" id="Phobius"/>
    </source>
</evidence>
<protein>
    <submittedName>
        <fullName evidence="8">Cellulose biosynthesis cyclic di-GMP-binding regulatory protein BcsB</fullName>
    </submittedName>
</protein>
<feature type="transmembrane region" description="Helical" evidence="6">
    <location>
        <begin position="699"/>
        <end position="718"/>
    </location>
</feature>
<dbReference type="InterPro" id="IPR018513">
    <property type="entry name" value="Cell_synthase_bac"/>
</dbReference>
<dbReference type="Proteomes" id="UP001300012">
    <property type="component" value="Unassembled WGS sequence"/>
</dbReference>
<feature type="chain" id="PRO_5046153337" evidence="7">
    <location>
        <begin position="25"/>
        <end position="723"/>
    </location>
</feature>
<keyword evidence="2" id="KW-1003">Cell membrane</keyword>
<evidence type="ECO:0000313" key="9">
    <source>
        <dbReference type="Proteomes" id="UP001300012"/>
    </source>
</evidence>
<name>A0ABT1YIM6_9BACL</name>
<comment type="caution">
    <text evidence="8">The sequence shown here is derived from an EMBL/GenBank/DDBJ whole genome shotgun (WGS) entry which is preliminary data.</text>
</comment>
<evidence type="ECO:0000256" key="4">
    <source>
        <dbReference type="ARBA" id="ARBA00022989"/>
    </source>
</evidence>
<evidence type="ECO:0000313" key="8">
    <source>
        <dbReference type="EMBL" id="MCR8631815.1"/>
    </source>
</evidence>
<keyword evidence="7" id="KW-0732">Signal</keyword>
<sequence>MKLKLLARLCILMACLMLATPIHAISVYGQAQATPENFPLFADDRVIRGENARDESYFEIGKGRAAAAGSYLDLYYGHSPTLLPKASSLTVLIDDLPIGSVTLDESNKEQTLWRVDFSKLGLKSGFHKVTLQTHMEIANNVCVDPQNTANWMVILKNSRVNLNLIPSYDKADLTTYPSPFLEKGSTNPLQSIIAVPDNIDQNEFTSVAQLAQYFSSLASDKRIKFPVYSESELTDTLLRDNNVIWFGRSDHWKERGQAAIEALRKLTGSPANQWQGVIGVAPSPWNSANTQLTVTGNAEELSNAATILTDETLFSQLQGNVSVIPAKVSKKEAPADWKIGNPYTVTLEKMGYTNITIEGTEQGNVRINYPIPGNWDIDNGAGLKLLFKHSRSIDLKQSVVSVKLNGIPVESQRLTETTADSGLLELVLEPSVIGSRRTLEIDVMFQFINAKGNSNDAQNQNVKDYCSSTSNLGNWAVIDKNSTLTYIPAQRQTPRLESLPYPFVVNGHWDQTALLLPEQAGTTELSMALTLAGMIGRNAQINNNQLVLIKTSTPGLKELLKDLNIIYLGTSKSLPDFMNGFSGSQVQFKDDQILSHESDVQLLSELQNNSAVIQITQSPLNPNNSLLIMSAASAERGASITTALTSPVESNKITGKFVIIDSQNKVHAFPVKEEPLPPKSQNPNTGIFFNNSGGSFNPYVFPITFLLIVVLTISLLWLNRKRR</sequence>
<dbReference type="Pfam" id="PF03170">
    <property type="entry name" value="BcsB"/>
    <property type="match status" value="1"/>
</dbReference>
<dbReference type="PANTHER" id="PTHR39083:SF1">
    <property type="entry name" value="CYCLIC DI-GMP-BINDING PROTEIN"/>
    <property type="match status" value="1"/>
</dbReference>
<evidence type="ECO:0000256" key="7">
    <source>
        <dbReference type="SAM" id="SignalP"/>
    </source>
</evidence>
<evidence type="ECO:0000256" key="3">
    <source>
        <dbReference type="ARBA" id="ARBA00022692"/>
    </source>
</evidence>
<accession>A0ABT1YIM6</accession>
<comment type="subcellular location">
    <subcellularLocation>
        <location evidence="1">Cell membrane</location>
        <topology evidence="1">Single-pass membrane protein</topology>
    </subcellularLocation>
</comment>
<evidence type="ECO:0000256" key="1">
    <source>
        <dbReference type="ARBA" id="ARBA00004162"/>
    </source>
</evidence>
<dbReference type="RefSeq" id="WP_258213410.1">
    <property type="nucleotide sequence ID" value="NZ_JANQBD010000007.1"/>
</dbReference>
<keyword evidence="4 6" id="KW-1133">Transmembrane helix</keyword>
<feature type="signal peptide" evidence="7">
    <location>
        <begin position="1"/>
        <end position="24"/>
    </location>
</feature>
<evidence type="ECO:0000256" key="5">
    <source>
        <dbReference type="ARBA" id="ARBA00023136"/>
    </source>
</evidence>
<organism evidence="8 9">
    <name type="scientific">Paenibacillus radicis</name>
    <name type="common">ex Xue et al. 2023</name>
    <dbReference type="NCBI Taxonomy" id="2972489"/>
    <lineage>
        <taxon>Bacteria</taxon>
        <taxon>Bacillati</taxon>
        <taxon>Bacillota</taxon>
        <taxon>Bacilli</taxon>
        <taxon>Bacillales</taxon>
        <taxon>Paenibacillaceae</taxon>
        <taxon>Paenibacillus</taxon>
    </lineage>
</organism>